<gene>
    <name evidence="3" type="ORF">BCL57_003492</name>
    <name evidence="4" type="ORF">SAMN04489721_1423</name>
</gene>
<reference evidence="3" key="3">
    <citation type="submission" date="2022-06" db="EMBL/GenBank/DDBJ databases">
        <title>Genomic Encyclopedia of Type Strains, Phase III (KMG-III): the genomes of soil and plant-associated and newly described type strains.</title>
        <authorList>
            <person name="Whitman W."/>
        </authorList>
    </citation>
    <scope>NUCLEOTIDE SEQUENCE</scope>
    <source>
        <strain evidence="3">CPCC 202695</strain>
    </source>
</reference>
<dbReference type="Pfam" id="PF04075">
    <property type="entry name" value="F420H2_quin_red"/>
    <property type="match status" value="1"/>
</dbReference>
<protein>
    <submittedName>
        <fullName evidence="3">Deazaflavin-dependent oxidoreductase (Nitroreductase family)</fullName>
    </submittedName>
    <submittedName>
        <fullName evidence="4">Deazaflavin-dependent oxidoreductase, nitroreductase family</fullName>
    </submittedName>
</protein>
<dbReference type="Proteomes" id="UP000199482">
    <property type="component" value="Chromosome I"/>
</dbReference>
<evidence type="ECO:0000313" key="6">
    <source>
        <dbReference type="Proteomes" id="UP000893823"/>
    </source>
</evidence>
<dbReference type="EMBL" id="LT629755">
    <property type="protein sequence ID" value="SDS50132.1"/>
    <property type="molecule type" value="Genomic_DNA"/>
</dbReference>
<dbReference type="InterPro" id="IPR004378">
    <property type="entry name" value="F420H2_quin_Rdtase"/>
</dbReference>
<dbReference type="GO" id="GO:0016491">
    <property type="term" value="F:oxidoreductase activity"/>
    <property type="evidence" value="ECO:0007669"/>
    <property type="project" value="InterPro"/>
</dbReference>
<evidence type="ECO:0000313" key="5">
    <source>
        <dbReference type="Proteomes" id="UP000199482"/>
    </source>
</evidence>
<dbReference type="Gene3D" id="2.30.110.10">
    <property type="entry name" value="Electron Transport, Fmn-binding Protein, Chain A"/>
    <property type="match status" value="1"/>
</dbReference>
<sequence>MASRGGILGDRTIAALSRFHRWVLGVTRGRVGWRIGGMPTVRLHTTGRHSGQPRTTMLSAPIVEADRVVLVASKGGSDRHPAWYLNLVASPEAVLDLREGTRAVRARTASPAEKAVLWPRIVTAYAGYARYQRRTRRDIPVVICESR</sequence>
<dbReference type="Proteomes" id="UP000893823">
    <property type="component" value="Unassembled WGS sequence"/>
</dbReference>
<proteinExistence type="inferred from homology"/>
<dbReference type="AlphaFoldDB" id="A0A1H1SQ69"/>
<reference evidence="4" key="1">
    <citation type="submission" date="2016-10" db="EMBL/GenBank/DDBJ databases">
        <authorList>
            <person name="de Groot N.N."/>
        </authorList>
    </citation>
    <scope>NUCLEOTIDE SEQUENCE [LARGE SCALE GENOMIC DNA]</scope>
    <source>
        <strain evidence="4">CPCC 202695</strain>
    </source>
</reference>
<evidence type="ECO:0000256" key="1">
    <source>
        <dbReference type="ARBA" id="ARBA00008710"/>
    </source>
</evidence>
<dbReference type="GO" id="GO:0005886">
    <property type="term" value="C:plasma membrane"/>
    <property type="evidence" value="ECO:0007669"/>
    <property type="project" value="TreeGrafter"/>
</dbReference>
<keyword evidence="6" id="KW-1185">Reference proteome</keyword>
<evidence type="ECO:0000313" key="4">
    <source>
        <dbReference type="EMBL" id="SDS50132.1"/>
    </source>
</evidence>
<organism evidence="4 5">
    <name type="scientific">Agromyces flavus</name>
    <dbReference type="NCBI Taxonomy" id="589382"/>
    <lineage>
        <taxon>Bacteria</taxon>
        <taxon>Bacillati</taxon>
        <taxon>Actinomycetota</taxon>
        <taxon>Actinomycetes</taxon>
        <taxon>Micrococcales</taxon>
        <taxon>Microbacteriaceae</taxon>
        <taxon>Agromyces</taxon>
    </lineage>
</organism>
<reference evidence="5" key="2">
    <citation type="submission" date="2016-10" db="EMBL/GenBank/DDBJ databases">
        <authorList>
            <person name="Varghese N."/>
            <person name="Submissions S."/>
        </authorList>
    </citation>
    <scope>NUCLEOTIDE SEQUENCE [LARGE SCALE GENOMIC DNA]</scope>
    <source>
        <strain evidence="5">CPCC 202695</strain>
    </source>
</reference>
<dbReference type="NCBIfam" id="TIGR00026">
    <property type="entry name" value="hi_GC_TIGR00026"/>
    <property type="match status" value="1"/>
</dbReference>
<dbReference type="EMBL" id="SODL02000009">
    <property type="protein sequence ID" value="MCP2369306.1"/>
    <property type="molecule type" value="Genomic_DNA"/>
</dbReference>
<dbReference type="GO" id="GO:0070967">
    <property type="term" value="F:coenzyme F420 binding"/>
    <property type="evidence" value="ECO:0007669"/>
    <property type="project" value="TreeGrafter"/>
</dbReference>
<dbReference type="STRING" id="589382.SAMN04489721_1423"/>
<name>A0A1H1SQ69_9MICO</name>
<comment type="similarity">
    <text evidence="1">Belongs to the F420H(2)-dependent quinone reductase family.</text>
</comment>
<comment type="catalytic activity">
    <reaction evidence="2">
        <text>oxidized coenzyme F420-(gamma-L-Glu)(n) + a quinol + H(+) = reduced coenzyme F420-(gamma-L-Glu)(n) + a quinone</text>
        <dbReference type="Rhea" id="RHEA:39663"/>
        <dbReference type="Rhea" id="RHEA-COMP:12939"/>
        <dbReference type="Rhea" id="RHEA-COMP:14378"/>
        <dbReference type="ChEBI" id="CHEBI:15378"/>
        <dbReference type="ChEBI" id="CHEBI:24646"/>
        <dbReference type="ChEBI" id="CHEBI:132124"/>
        <dbReference type="ChEBI" id="CHEBI:133980"/>
        <dbReference type="ChEBI" id="CHEBI:139511"/>
    </reaction>
</comment>
<accession>A0A1H1SQ69</accession>
<dbReference type="PANTHER" id="PTHR39428:SF3">
    <property type="entry name" value="DEAZAFLAVIN-DEPENDENT NITROREDUCTASE"/>
    <property type="match status" value="1"/>
</dbReference>
<evidence type="ECO:0000256" key="2">
    <source>
        <dbReference type="ARBA" id="ARBA00049106"/>
    </source>
</evidence>
<dbReference type="RefSeq" id="WP_092670482.1">
    <property type="nucleotide sequence ID" value="NZ_BMDN01000006.1"/>
</dbReference>
<dbReference type="PANTHER" id="PTHR39428">
    <property type="entry name" value="F420H(2)-DEPENDENT QUINONE REDUCTASE RV1261C"/>
    <property type="match status" value="1"/>
</dbReference>
<evidence type="ECO:0000313" key="3">
    <source>
        <dbReference type="EMBL" id="MCP2369306.1"/>
    </source>
</evidence>
<dbReference type="InterPro" id="IPR012349">
    <property type="entry name" value="Split_barrel_FMN-bd"/>
</dbReference>